<evidence type="ECO:0000313" key="2">
    <source>
        <dbReference type="EMBL" id="JAG42194.1"/>
    </source>
</evidence>
<dbReference type="Gene3D" id="2.130.10.10">
    <property type="entry name" value="YVTN repeat-like/Quinoprotein amine dehydrogenase"/>
    <property type="match status" value="1"/>
</dbReference>
<proteinExistence type="predicted"/>
<feature type="compositionally biased region" description="Acidic residues" evidence="1">
    <location>
        <begin position="117"/>
        <end position="127"/>
    </location>
</feature>
<name>A0A0A9ZCM6_LYGHE</name>
<reference evidence="2" key="1">
    <citation type="journal article" date="2014" name="PLoS ONE">
        <title>Transcriptome-Based Identification of ABC Transporters in the Western Tarnished Plant Bug Lygus hesperus.</title>
        <authorList>
            <person name="Hull J.J."/>
            <person name="Chaney K."/>
            <person name="Geib S.M."/>
            <person name="Fabrick J.A."/>
            <person name="Brent C.S."/>
            <person name="Walsh D."/>
            <person name="Lavine L.C."/>
        </authorList>
    </citation>
    <scope>NUCLEOTIDE SEQUENCE</scope>
</reference>
<dbReference type="EMBL" id="GBHO01001410">
    <property type="protein sequence ID" value="JAG42194.1"/>
    <property type="molecule type" value="Transcribed_RNA"/>
</dbReference>
<organism evidence="2">
    <name type="scientific">Lygus hesperus</name>
    <name type="common">Western plant bug</name>
    <dbReference type="NCBI Taxonomy" id="30085"/>
    <lineage>
        <taxon>Eukaryota</taxon>
        <taxon>Metazoa</taxon>
        <taxon>Ecdysozoa</taxon>
        <taxon>Arthropoda</taxon>
        <taxon>Hexapoda</taxon>
        <taxon>Insecta</taxon>
        <taxon>Pterygota</taxon>
        <taxon>Neoptera</taxon>
        <taxon>Paraneoptera</taxon>
        <taxon>Hemiptera</taxon>
        <taxon>Heteroptera</taxon>
        <taxon>Panheteroptera</taxon>
        <taxon>Cimicomorpha</taxon>
        <taxon>Miridae</taxon>
        <taxon>Mirini</taxon>
        <taxon>Lygus</taxon>
    </lineage>
</organism>
<dbReference type="InterPro" id="IPR036322">
    <property type="entry name" value="WD40_repeat_dom_sf"/>
</dbReference>
<feature type="compositionally biased region" description="Polar residues" evidence="1">
    <location>
        <begin position="96"/>
        <end position="109"/>
    </location>
</feature>
<protein>
    <submittedName>
        <fullName evidence="2">WD repeat-containing protein 55</fullName>
    </submittedName>
</protein>
<feature type="region of interest" description="Disordered" evidence="1">
    <location>
        <begin position="65"/>
        <end position="154"/>
    </location>
</feature>
<dbReference type="SUPFAM" id="SSF50978">
    <property type="entry name" value="WD40 repeat-like"/>
    <property type="match status" value="1"/>
</dbReference>
<evidence type="ECO:0000256" key="1">
    <source>
        <dbReference type="SAM" id="MobiDB-lite"/>
    </source>
</evidence>
<sequence>MDKLSSECDEHSNSVVQEITEAITIPPDRLSCHSDPSDPVEEQSSEIITISSTDTSYNCLENAALLDSVPGENTTVNEDLTMSSPDNSLKDKVSGESYSVTQEEVQMSGDTSSERTNEDEDENDDKEEISGDSSSESSDSDDDEPDKKLDEDEVNVVSNLKKRLNDVNVYPYSLETEKEVVCVAFHPTNLCFAILCHKMLKTFILEENVFTEDAVYNMKLFADQMVYSTSGEEIFAVCKKTLIIFAPKIGEPSVRYSKLFSSSITALQSGANFLVAGADDGTVFALNTHTFTLMFTLKVTNQHINSVNVHEDLAYAISENCVYAIDLLQGNIIEQFEHTVDLTSAAIYCSTLVCGSSAGELILINLSCLISKGAYKVCKRTCVTCLVSISNETVAVSFDDGTVRLFSLFPNQDIGIIGRVRTFSTSLAVSHDGRWLIANDSFLGCMIFDLGDVQTNQPVRKKIRSNVVDRELPSSSQETKSDFFSSL</sequence>
<reference evidence="2" key="2">
    <citation type="submission" date="2014-07" db="EMBL/GenBank/DDBJ databases">
        <authorList>
            <person name="Hull J."/>
        </authorList>
    </citation>
    <scope>NUCLEOTIDE SEQUENCE</scope>
</reference>
<dbReference type="InterPro" id="IPR015943">
    <property type="entry name" value="WD40/YVTN_repeat-like_dom_sf"/>
</dbReference>
<feature type="compositionally biased region" description="Polar residues" evidence="1">
    <location>
        <begin position="71"/>
        <end position="87"/>
    </location>
</feature>
<dbReference type="AlphaFoldDB" id="A0A0A9ZCM6"/>
<gene>
    <name evidence="2" type="primary">Wdr55</name>
    <name evidence="2" type="ORF">CM83_26642</name>
</gene>
<accession>A0A0A9ZCM6</accession>